<dbReference type="PANTHER" id="PTHR18964:SF174">
    <property type="entry name" value="D-ALLOSE KINASE-RELATED"/>
    <property type="match status" value="1"/>
</dbReference>
<dbReference type="SUPFAM" id="SSF53067">
    <property type="entry name" value="Actin-like ATPase domain"/>
    <property type="match status" value="1"/>
</dbReference>
<dbReference type="FunCoup" id="A0A1B1AM43">
    <property type="interactions" value="147"/>
</dbReference>
<dbReference type="InterPro" id="IPR049874">
    <property type="entry name" value="ROK_cs"/>
</dbReference>
<dbReference type="EMBL" id="CP013244">
    <property type="protein sequence ID" value="ANP47624.1"/>
    <property type="molecule type" value="Genomic_DNA"/>
</dbReference>
<protein>
    <recommendedName>
        <fullName evidence="3">Fructokinase</fullName>
    </recommendedName>
</protein>
<dbReference type="Gene3D" id="3.30.420.40">
    <property type="match status" value="2"/>
</dbReference>
<dbReference type="InterPro" id="IPR043129">
    <property type="entry name" value="ATPase_NBD"/>
</dbReference>
<keyword evidence="2" id="KW-1185">Reference proteome</keyword>
<dbReference type="OrthoDB" id="9810372at2"/>
<proteinExistence type="predicted"/>
<dbReference type="STRING" id="1759059.ATE48_17820"/>
<dbReference type="InterPro" id="IPR000600">
    <property type="entry name" value="ROK"/>
</dbReference>
<sequence length="300" mass="31484">MRLGVDFGGTKIEAALLDSSGEIRARQRVPNPGDYQAAVRAVAELTARIEQETGARADTIGVAMPGSLSPLTGLVRNSNSVWLNGKPFFEDLKAVLARPLRVENDANCFALSEAVDGAAAGSRVVFGVIVGTGCGGGVVVDRKVIEGASGIGGEWGHTPLPWARADEVQPRDWCGRVGCLEQWLSGTGFKRWAGMSAGDANARALAGDPHARVLLDLLADRIARALAVVIDIIDPDTIVFGGGVSNIDSLYPSIRGKLIAHVFSDFVGAKIVKNKHGDSSGVRGAAWLFDADRAASEQMA</sequence>
<evidence type="ECO:0008006" key="3">
    <source>
        <dbReference type="Google" id="ProtNLM"/>
    </source>
</evidence>
<dbReference type="AlphaFoldDB" id="A0A1B1AM43"/>
<organism evidence="1 2">
    <name type="scientific">Candidatus Viadribacter manganicus</name>
    <dbReference type="NCBI Taxonomy" id="1759059"/>
    <lineage>
        <taxon>Bacteria</taxon>
        <taxon>Pseudomonadati</taxon>
        <taxon>Pseudomonadota</taxon>
        <taxon>Alphaproteobacteria</taxon>
        <taxon>Hyphomonadales</taxon>
        <taxon>Hyphomonadaceae</taxon>
        <taxon>Candidatus Viadribacter</taxon>
    </lineage>
</organism>
<dbReference type="RefSeq" id="WP_066773927.1">
    <property type="nucleotide sequence ID" value="NZ_CP013244.1"/>
</dbReference>
<dbReference type="Proteomes" id="UP000092498">
    <property type="component" value="Chromosome"/>
</dbReference>
<dbReference type="GO" id="GO:0004396">
    <property type="term" value="F:hexokinase activity"/>
    <property type="evidence" value="ECO:0007669"/>
    <property type="project" value="TreeGrafter"/>
</dbReference>
<dbReference type="PANTHER" id="PTHR18964">
    <property type="entry name" value="ROK (REPRESSOR, ORF, KINASE) FAMILY"/>
    <property type="match status" value="1"/>
</dbReference>
<dbReference type="Pfam" id="PF00480">
    <property type="entry name" value="ROK"/>
    <property type="match status" value="1"/>
</dbReference>
<name>A0A1B1AM43_9PROT</name>
<dbReference type="PROSITE" id="PS01125">
    <property type="entry name" value="ROK"/>
    <property type="match status" value="1"/>
</dbReference>
<evidence type="ECO:0000313" key="2">
    <source>
        <dbReference type="Proteomes" id="UP000092498"/>
    </source>
</evidence>
<reference evidence="1 2" key="1">
    <citation type="submission" date="2015-11" db="EMBL/GenBank/DDBJ databases">
        <title>Whole-Genome Sequence of Candidatus Oderbacter manganicum from the National Park Lower Oder Valley, Germany.</title>
        <authorList>
            <person name="Braun B."/>
            <person name="Liere K."/>
            <person name="Szewzyk U."/>
        </authorList>
    </citation>
    <scope>NUCLEOTIDE SEQUENCE [LARGE SCALE GENOMIC DNA]</scope>
    <source>
        <strain evidence="1 2">OTSz_A_272</strain>
    </source>
</reference>
<dbReference type="KEGG" id="cbot:ATE48_17820"/>
<evidence type="ECO:0000313" key="1">
    <source>
        <dbReference type="EMBL" id="ANP47624.1"/>
    </source>
</evidence>
<accession>A0A1B1AM43</accession>
<gene>
    <name evidence="1" type="ORF">ATE48_17820</name>
</gene>
<dbReference type="InParanoid" id="A0A1B1AM43"/>